<organism evidence="3 4">
    <name type="scientific">Plesiocystis pacifica SIR-1</name>
    <dbReference type="NCBI Taxonomy" id="391625"/>
    <lineage>
        <taxon>Bacteria</taxon>
        <taxon>Pseudomonadati</taxon>
        <taxon>Myxococcota</taxon>
        <taxon>Polyangia</taxon>
        <taxon>Nannocystales</taxon>
        <taxon>Nannocystaceae</taxon>
        <taxon>Plesiocystis</taxon>
    </lineage>
</organism>
<comment type="caution">
    <text evidence="3">The sequence shown here is derived from an EMBL/GenBank/DDBJ whole genome shotgun (WGS) entry which is preliminary data.</text>
</comment>
<sequence length="293" mass="31484">MVETEVTLHEVIAGLEVGVCVWELTRPGHRESLVLRVCNQAAGRFLSVEPSAVLGKFINEGFPGALETPLPSVFTKVIESGETMALGDVPYKDEVVPDGVFSILVRPISHNRAVVEFTNVTQERRAQNDAKAKLEEAESARAEANRFARSAKELDEKLQVIGAQKREILTLTAPIIEVWTGVLAVPLAGHFDGNRSQVVREKLLEAVSSTKARRVIIDLTGLGVVDELTASELLRLTTSLGMLGAKAYLTGISPANAQTISNLSQSIPPGMCVRTLKDALRVISGGGQQAARA</sequence>
<dbReference type="Pfam" id="PF01740">
    <property type="entry name" value="STAS"/>
    <property type="match status" value="1"/>
</dbReference>
<dbReference type="InterPro" id="IPR051932">
    <property type="entry name" value="Bact_StressResp_Reg"/>
</dbReference>
<dbReference type="STRING" id="391625.PPSIR1_03398"/>
<name>A6G5D9_9BACT</name>
<dbReference type="Gene3D" id="3.30.750.24">
    <property type="entry name" value="STAS domain"/>
    <property type="match status" value="1"/>
</dbReference>
<dbReference type="CDD" id="cd07041">
    <property type="entry name" value="STAS_RsbR_RsbS_like"/>
    <property type="match status" value="1"/>
</dbReference>
<dbReference type="RefSeq" id="WP_006971938.1">
    <property type="nucleotide sequence ID" value="NZ_ABCS01000025.1"/>
</dbReference>
<accession>A6G5D9</accession>
<dbReference type="Proteomes" id="UP000005801">
    <property type="component" value="Unassembled WGS sequence"/>
</dbReference>
<dbReference type="InterPro" id="IPR036513">
    <property type="entry name" value="STAS_dom_sf"/>
</dbReference>
<dbReference type="PANTHER" id="PTHR33745">
    <property type="entry name" value="RSBT ANTAGONIST PROTEIN RSBS-RELATED"/>
    <property type="match status" value="1"/>
</dbReference>
<feature type="domain" description="STAS" evidence="2">
    <location>
        <begin position="172"/>
        <end position="283"/>
    </location>
</feature>
<dbReference type="AlphaFoldDB" id="A6G5D9"/>
<protein>
    <submittedName>
        <fullName evidence="3">Sigma-B regulator RsbR</fullName>
    </submittedName>
</protein>
<evidence type="ECO:0000259" key="2">
    <source>
        <dbReference type="PROSITE" id="PS50801"/>
    </source>
</evidence>
<dbReference type="OrthoDB" id="5504621at2"/>
<dbReference type="InterPro" id="IPR002645">
    <property type="entry name" value="STAS_dom"/>
</dbReference>
<dbReference type="EMBL" id="ABCS01000025">
    <property type="protein sequence ID" value="EDM78882.1"/>
    <property type="molecule type" value="Genomic_DNA"/>
</dbReference>
<evidence type="ECO:0000256" key="1">
    <source>
        <dbReference type="SAM" id="Coils"/>
    </source>
</evidence>
<gene>
    <name evidence="3" type="ORF">PPSIR1_03398</name>
</gene>
<dbReference type="PROSITE" id="PS50801">
    <property type="entry name" value="STAS"/>
    <property type="match status" value="1"/>
</dbReference>
<proteinExistence type="predicted"/>
<dbReference type="eggNOG" id="COG1366">
    <property type="taxonomic scope" value="Bacteria"/>
</dbReference>
<dbReference type="Gene3D" id="3.30.450.20">
    <property type="entry name" value="PAS domain"/>
    <property type="match status" value="1"/>
</dbReference>
<evidence type="ECO:0000313" key="4">
    <source>
        <dbReference type="Proteomes" id="UP000005801"/>
    </source>
</evidence>
<evidence type="ECO:0000313" key="3">
    <source>
        <dbReference type="EMBL" id="EDM78882.1"/>
    </source>
</evidence>
<reference evidence="3 4" key="1">
    <citation type="submission" date="2007-06" db="EMBL/GenBank/DDBJ databases">
        <authorList>
            <person name="Shimkets L."/>
            <person name="Ferriera S."/>
            <person name="Johnson J."/>
            <person name="Kravitz S."/>
            <person name="Beeson K."/>
            <person name="Sutton G."/>
            <person name="Rogers Y.-H."/>
            <person name="Friedman R."/>
            <person name="Frazier M."/>
            <person name="Venter J.C."/>
        </authorList>
    </citation>
    <scope>NUCLEOTIDE SEQUENCE [LARGE SCALE GENOMIC DNA]</scope>
    <source>
        <strain evidence="3 4">SIR-1</strain>
    </source>
</reference>
<keyword evidence="4" id="KW-1185">Reference proteome</keyword>
<dbReference type="SUPFAM" id="SSF52091">
    <property type="entry name" value="SpoIIaa-like"/>
    <property type="match status" value="1"/>
</dbReference>
<keyword evidence="1" id="KW-0175">Coiled coil</keyword>
<feature type="coiled-coil region" evidence="1">
    <location>
        <begin position="120"/>
        <end position="157"/>
    </location>
</feature>